<protein>
    <submittedName>
        <fullName evidence="2">Uncharacterized protein</fullName>
    </submittedName>
</protein>
<sequence>MPSHGGNLQITGPEERDVILNSIDCDDEDNVAYIQWCINFCNSQRSLWDRECFPIKESIMVIKRKEIEGWNCQEHKEEQEVKEEQEFKEEQEQKEEPKA</sequence>
<dbReference type="EMBL" id="ML769771">
    <property type="protein sequence ID" value="KAE9387931.1"/>
    <property type="molecule type" value="Genomic_DNA"/>
</dbReference>
<feature type="region of interest" description="Disordered" evidence="1">
    <location>
        <begin position="78"/>
        <end position="99"/>
    </location>
</feature>
<reference evidence="2" key="1">
    <citation type="journal article" date="2019" name="Environ. Microbiol.">
        <title>Fungal ecological strategies reflected in gene transcription - a case study of two litter decomposers.</title>
        <authorList>
            <person name="Barbi F."/>
            <person name="Kohler A."/>
            <person name="Barry K."/>
            <person name="Baskaran P."/>
            <person name="Daum C."/>
            <person name="Fauchery L."/>
            <person name="Ihrmark K."/>
            <person name="Kuo A."/>
            <person name="LaButti K."/>
            <person name="Lipzen A."/>
            <person name="Morin E."/>
            <person name="Grigoriev I.V."/>
            <person name="Henrissat B."/>
            <person name="Lindahl B."/>
            <person name="Martin F."/>
        </authorList>
    </citation>
    <scope>NUCLEOTIDE SEQUENCE</scope>
    <source>
        <strain evidence="2">JB14</strain>
    </source>
</reference>
<name>A0A6A4GQC2_9AGAR</name>
<organism evidence="2 3">
    <name type="scientific">Gymnopus androsaceus JB14</name>
    <dbReference type="NCBI Taxonomy" id="1447944"/>
    <lineage>
        <taxon>Eukaryota</taxon>
        <taxon>Fungi</taxon>
        <taxon>Dikarya</taxon>
        <taxon>Basidiomycota</taxon>
        <taxon>Agaricomycotina</taxon>
        <taxon>Agaricomycetes</taxon>
        <taxon>Agaricomycetidae</taxon>
        <taxon>Agaricales</taxon>
        <taxon>Marasmiineae</taxon>
        <taxon>Omphalotaceae</taxon>
        <taxon>Gymnopus</taxon>
    </lineage>
</organism>
<accession>A0A6A4GQC2</accession>
<gene>
    <name evidence="2" type="ORF">BT96DRAFT_1004658</name>
</gene>
<dbReference type="Proteomes" id="UP000799118">
    <property type="component" value="Unassembled WGS sequence"/>
</dbReference>
<evidence type="ECO:0000256" key="1">
    <source>
        <dbReference type="SAM" id="MobiDB-lite"/>
    </source>
</evidence>
<evidence type="ECO:0000313" key="3">
    <source>
        <dbReference type="Proteomes" id="UP000799118"/>
    </source>
</evidence>
<keyword evidence="3" id="KW-1185">Reference proteome</keyword>
<proteinExistence type="predicted"/>
<dbReference type="AlphaFoldDB" id="A0A6A4GQC2"/>
<evidence type="ECO:0000313" key="2">
    <source>
        <dbReference type="EMBL" id="KAE9387931.1"/>
    </source>
</evidence>